<keyword evidence="2" id="KW-1185">Reference proteome</keyword>
<name>A0ABX5K5E3_9ENTR</name>
<dbReference type="EMBL" id="MSAC01000010">
    <property type="protein sequence ID" value="PUX09633.1"/>
    <property type="molecule type" value="Genomic_DNA"/>
</dbReference>
<organism evidence="1 2">
    <name type="scientific">Cronobacter malonaticus</name>
    <dbReference type="NCBI Taxonomy" id="413503"/>
    <lineage>
        <taxon>Bacteria</taxon>
        <taxon>Pseudomonadati</taxon>
        <taxon>Pseudomonadota</taxon>
        <taxon>Gammaproteobacteria</taxon>
        <taxon>Enterobacterales</taxon>
        <taxon>Enterobacteriaceae</taxon>
        <taxon>Cronobacter</taxon>
    </lineage>
</organism>
<dbReference type="Proteomes" id="UP000244731">
    <property type="component" value="Unassembled WGS sequence"/>
</dbReference>
<accession>A0ABX5K5E3</accession>
<comment type="caution">
    <text evidence="1">The sequence shown here is derived from an EMBL/GenBank/DDBJ whole genome shotgun (WGS) entry which is preliminary data.</text>
</comment>
<sequence>MSEVRRLPVQTKRPQAGELAKRIHDLVMEYTGDIGLSEAVGALECVKFGLMSGNLHDIVAEE</sequence>
<proteinExistence type="predicted"/>
<gene>
    <name evidence="1" type="ORF">AUM46_04245</name>
</gene>
<reference evidence="1 2" key="1">
    <citation type="submission" date="2016-12" db="EMBL/GenBank/DDBJ databases">
        <title>Analysis of the Molecular Diversity Among Cronobacter Species Isolated from Filth Flies Using a Pan Genomic DNA Microarray.</title>
        <authorList>
            <person name="Pava-Ripoll M."/>
            <person name="Tall B."/>
            <person name="Farber J."/>
            <person name="Fanning S."/>
            <person name="Lehner A."/>
            <person name="Stephan R."/>
            <person name="Pagotto F."/>
            <person name="Iverson C."/>
            <person name="Ziobro G."/>
            <person name="Miller A."/>
            <person name="Pearson R."/>
            <person name="Yan Q."/>
            <person name="Kim M."/>
            <person name="Jeong S."/>
            <person name="Park J."/>
            <person name="Jun S."/>
            <person name="Choi H."/>
            <person name="Chung T."/>
            <person name="Yoo Y."/>
            <person name="Park E."/>
            <person name="Hwang S."/>
            <person name="Lee B."/>
            <person name="Sathyamoorthy V."/>
            <person name="Carter L."/>
            <person name="Mammel M."/>
            <person name="Jackson S."/>
            <person name="Kothary M."/>
            <person name="Patel I."/>
            <person name="Grim C."/>
            <person name="Gopinath G."/>
            <person name="Gangiredla J."/>
            <person name="Chase H."/>
        </authorList>
    </citation>
    <scope>NUCLEOTIDE SEQUENCE [LARGE SCALE GENOMIC DNA]</scope>
    <source>
        <strain evidence="1 2">MOD1-Md25g</strain>
    </source>
</reference>
<evidence type="ECO:0000313" key="1">
    <source>
        <dbReference type="EMBL" id="PUX09633.1"/>
    </source>
</evidence>
<protein>
    <submittedName>
        <fullName evidence="1">Uncharacterized protein</fullName>
    </submittedName>
</protein>
<evidence type="ECO:0000313" key="2">
    <source>
        <dbReference type="Proteomes" id="UP000244731"/>
    </source>
</evidence>